<dbReference type="AlphaFoldDB" id="T1K2T5"/>
<evidence type="ECO:0000313" key="1">
    <source>
        <dbReference type="EnsemblMetazoa" id="tetur04g06240.1"/>
    </source>
</evidence>
<keyword evidence="2" id="KW-1185">Reference proteome</keyword>
<reference evidence="1" key="2">
    <citation type="submission" date="2015-06" db="UniProtKB">
        <authorList>
            <consortium name="EnsemblMetazoa"/>
        </authorList>
    </citation>
    <scope>IDENTIFICATION</scope>
</reference>
<organism evidence="1 2">
    <name type="scientific">Tetranychus urticae</name>
    <name type="common">Two-spotted spider mite</name>
    <dbReference type="NCBI Taxonomy" id="32264"/>
    <lineage>
        <taxon>Eukaryota</taxon>
        <taxon>Metazoa</taxon>
        <taxon>Ecdysozoa</taxon>
        <taxon>Arthropoda</taxon>
        <taxon>Chelicerata</taxon>
        <taxon>Arachnida</taxon>
        <taxon>Acari</taxon>
        <taxon>Acariformes</taxon>
        <taxon>Trombidiformes</taxon>
        <taxon>Prostigmata</taxon>
        <taxon>Eleutherengona</taxon>
        <taxon>Raphignathae</taxon>
        <taxon>Tetranychoidea</taxon>
        <taxon>Tetranychidae</taxon>
        <taxon>Tetranychus</taxon>
    </lineage>
</organism>
<dbReference type="EMBL" id="CAEY01001369">
    <property type="status" value="NOT_ANNOTATED_CDS"/>
    <property type="molecule type" value="Genomic_DNA"/>
</dbReference>
<accession>T1K2T5</accession>
<dbReference type="HOGENOM" id="CLU_2530365_0_0_1"/>
<evidence type="ECO:0000313" key="2">
    <source>
        <dbReference type="Proteomes" id="UP000015104"/>
    </source>
</evidence>
<dbReference type="Proteomes" id="UP000015104">
    <property type="component" value="Unassembled WGS sequence"/>
</dbReference>
<dbReference type="EnsemblMetazoa" id="tetur04g06240.1">
    <property type="protein sequence ID" value="tetur04g06240.1"/>
    <property type="gene ID" value="tetur04g06240"/>
</dbReference>
<sequence>MDKSETLNKRQSRPTVNSNPIERKSFRSLVCDESGIIIGEMVYRCLICSFISESMDKVRAHYQTEHVDIEDISNGEFKYVNSDK</sequence>
<reference evidence="2" key="1">
    <citation type="submission" date="2011-08" db="EMBL/GenBank/DDBJ databases">
        <authorList>
            <person name="Rombauts S."/>
        </authorList>
    </citation>
    <scope>NUCLEOTIDE SEQUENCE</scope>
    <source>
        <strain evidence="2">London</strain>
    </source>
</reference>
<protein>
    <recommendedName>
        <fullName evidence="3">C2H2-type domain-containing protein</fullName>
    </recommendedName>
</protein>
<name>T1K2T5_TETUR</name>
<proteinExistence type="predicted"/>
<evidence type="ECO:0008006" key="3">
    <source>
        <dbReference type="Google" id="ProtNLM"/>
    </source>
</evidence>